<dbReference type="InParanoid" id="A0A3G9JJP8"/>
<reference evidence="2 3" key="1">
    <citation type="submission" date="2018-11" db="EMBL/GenBank/DDBJ databases">
        <title>Novel Erysipelotrichaceae bacterium isolated from small intestine of a swine.</title>
        <authorList>
            <person name="Kim J.S."/>
            <person name="Choe H."/>
            <person name="Lee Y.R."/>
            <person name="Kim K.M."/>
            <person name="Park D.S."/>
        </authorList>
    </citation>
    <scope>NUCLEOTIDE SEQUENCE [LARGE SCALE GENOMIC DNA]</scope>
    <source>
        <strain evidence="2 3">SG0102</strain>
    </source>
</reference>
<evidence type="ECO:0000313" key="3">
    <source>
        <dbReference type="Proteomes" id="UP000268059"/>
    </source>
</evidence>
<dbReference type="Proteomes" id="UP000268059">
    <property type="component" value="Chromosome"/>
</dbReference>
<feature type="transmembrane region" description="Helical" evidence="1">
    <location>
        <begin position="52"/>
        <end position="73"/>
    </location>
</feature>
<sequence length="237" mass="28003">MLETLTREYIMTMVIVALVVVAGIILYYLGYNRTINKRITTMQKGKHLVSPLRLTEILVVMGLLISGVCTYRYDKAYNKAYAQMVYNSKGIFDMNKIDAINAQHQYDVYHKETKYEKITYYVLKSHQFTLNSYRPKVYITFTPKDDYSYSYMTYQVREFKERQYIFFTNSYKEDQYMSFSTRLTGTTVHLEIERTLWRRGVMERHVTKDKDGESLSMKDAYFKEAAGKEMITLAVAV</sequence>
<proteinExistence type="predicted"/>
<protein>
    <submittedName>
        <fullName evidence="2">Uncharacterized protein</fullName>
    </submittedName>
</protein>
<dbReference type="RefSeq" id="WP_125119098.1">
    <property type="nucleotide sequence ID" value="NZ_AP019309.1"/>
</dbReference>
<dbReference type="EMBL" id="AP019309">
    <property type="protein sequence ID" value="BBH26201.1"/>
    <property type="molecule type" value="Genomic_DNA"/>
</dbReference>
<name>A0A3G9JJP8_9FIRM</name>
<keyword evidence="1" id="KW-1133">Transmembrane helix</keyword>
<evidence type="ECO:0000313" key="2">
    <source>
        <dbReference type="EMBL" id="BBH26201.1"/>
    </source>
</evidence>
<accession>A0A3G9JJP8</accession>
<gene>
    <name evidence="2" type="ORF">SG0102_11350</name>
</gene>
<feature type="transmembrane region" description="Helical" evidence="1">
    <location>
        <begin position="12"/>
        <end position="31"/>
    </location>
</feature>
<keyword evidence="3" id="KW-1185">Reference proteome</keyword>
<dbReference type="AlphaFoldDB" id="A0A3G9JJP8"/>
<evidence type="ECO:0000256" key="1">
    <source>
        <dbReference type="SAM" id="Phobius"/>
    </source>
</evidence>
<dbReference type="KEGG" id="ebm:SG0102_11350"/>
<organism evidence="2 3">
    <name type="scientific">Intestinibaculum porci</name>
    <dbReference type="NCBI Taxonomy" id="2487118"/>
    <lineage>
        <taxon>Bacteria</taxon>
        <taxon>Bacillati</taxon>
        <taxon>Bacillota</taxon>
        <taxon>Erysipelotrichia</taxon>
        <taxon>Erysipelotrichales</taxon>
        <taxon>Erysipelotrichaceae</taxon>
        <taxon>Intestinibaculum</taxon>
    </lineage>
</organism>
<keyword evidence="1" id="KW-0812">Transmembrane</keyword>
<keyword evidence="1" id="KW-0472">Membrane</keyword>